<feature type="domain" description="NAD-dependent epimerase/dehydratase" evidence="6">
    <location>
        <begin position="1040"/>
        <end position="1219"/>
    </location>
</feature>
<keyword evidence="3" id="KW-0597">Phosphoprotein</keyword>
<dbReference type="Pfam" id="PF01370">
    <property type="entry name" value="Epimerase"/>
    <property type="match status" value="1"/>
</dbReference>
<comment type="caution">
    <text evidence="7">The sequence shown here is derived from an EMBL/GenBank/DDBJ whole genome shotgun (WGS) entry which is preliminary data.</text>
</comment>
<dbReference type="InterPro" id="IPR000873">
    <property type="entry name" value="AMP-dep_synth/lig_dom"/>
</dbReference>
<comment type="cofactor">
    <cofactor evidence="1">
        <name>pantetheine 4'-phosphate</name>
        <dbReference type="ChEBI" id="CHEBI:47942"/>
    </cofactor>
</comment>
<dbReference type="PANTHER" id="PTHR45527:SF1">
    <property type="entry name" value="FATTY ACID SYNTHASE"/>
    <property type="match status" value="1"/>
</dbReference>
<dbReference type="Pfam" id="PF00501">
    <property type="entry name" value="AMP-binding"/>
    <property type="match status" value="1"/>
</dbReference>
<name>A0A1X2DSF2_MYCSZ</name>
<dbReference type="Gene3D" id="3.30.559.30">
    <property type="entry name" value="Nonribosomal peptide synthetase, condensation domain"/>
    <property type="match status" value="1"/>
</dbReference>
<dbReference type="InterPro" id="IPR045851">
    <property type="entry name" value="AMP-bd_C_sf"/>
</dbReference>
<dbReference type="Pfam" id="PF00550">
    <property type="entry name" value="PP-binding"/>
    <property type="match status" value="1"/>
</dbReference>
<organism evidence="7 8">
    <name type="scientific">Mycobacterium szulgai</name>
    <dbReference type="NCBI Taxonomy" id="1787"/>
    <lineage>
        <taxon>Bacteria</taxon>
        <taxon>Bacillati</taxon>
        <taxon>Actinomycetota</taxon>
        <taxon>Actinomycetes</taxon>
        <taxon>Mycobacteriales</taxon>
        <taxon>Mycobacteriaceae</taxon>
        <taxon>Mycobacterium</taxon>
    </lineage>
</organism>
<dbReference type="SUPFAM" id="SSF52777">
    <property type="entry name" value="CoA-dependent acyltransferases"/>
    <property type="match status" value="2"/>
</dbReference>
<evidence type="ECO:0000256" key="3">
    <source>
        <dbReference type="ARBA" id="ARBA00022553"/>
    </source>
</evidence>
<evidence type="ECO:0000259" key="6">
    <source>
        <dbReference type="Pfam" id="PF01370"/>
    </source>
</evidence>
<evidence type="ECO:0000259" key="4">
    <source>
        <dbReference type="Pfam" id="PF00501"/>
    </source>
</evidence>
<proteinExistence type="predicted"/>
<protein>
    <submittedName>
        <fullName evidence="7">Peptide synthase</fullName>
    </submittedName>
</protein>
<dbReference type="Proteomes" id="UP000193317">
    <property type="component" value="Unassembled WGS sequence"/>
</dbReference>
<dbReference type="Gene3D" id="3.40.50.720">
    <property type="entry name" value="NAD(P)-binding Rossmann-like Domain"/>
    <property type="match status" value="1"/>
</dbReference>
<feature type="domain" description="Carrier" evidence="5">
    <location>
        <begin position="947"/>
        <end position="1004"/>
    </location>
</feature>
<dbReference type="InterPro" id="IPR023213">
    <property type="entry name" value="CAT-like_dom_sf"/>
</dbReference>
<dbReference type="InterPro" id="IPR009081">
    <property type="entry name" value="PP-bd_ACP"/>
</dbReference>
<sequence>MGSGVGVQRIPLSRSQQNIYRGVLQDSDPELYLIGKSYRLHPLELTAFLSALAATILENPVHLCELQAAGAETDYPDLVPSLDFDDIVGVRPDDRCRTDRDELTRGWSAGILAQPLVRYVVRTNQDGRVSGLDVYTHHILLDGGATGIVEAGLARHLAAGTASESPCSADGLVKLEQAHRRESAKVQDSLLRLTDVVQRELVDQARDGDHVPSEVPGSAARGVLCESVRFSGRAFDALGELSDAEQVPLNVLVATAAVAVHASLRQHTTSLLVHAVDNRFGDPELNVATCLVNSVAHSVRFPAFASVRDVVRTLDRGYVKAVRRRWLREEHYRRMYSAINRTSAVEALTLNFIREPCAPGLRPFLAQMPVATDIGPVEGMTVACVLDEGQRTLDIGIWDRADLPATTTQRQVAHRIAAALEAMATMWQLPIAMTVDEWIGIGPEGARCQADWAVADQPRAPAWFLDPAAGVQLTLARRRHVYPWVAWLVRIGAVPGDVVVCTDDHTDKAVDLLLAAHLAGCGYSVCDAVEEIPDRVESLEAQGISTCTVDIAAARVPASIGDELRALADARIAQVARDNSLAANTAYIMPTSGSTGAPKLVPISHGSLALFCDAARRAYGWGPNDTILQCAPLTSDISVEEIFCAVFCGSHVIRSSATKTGDVQALARDVVANQATVVDLPTAVWHLLCEDADAVSALCRSGLRQVVVGGEAIRPSAVEKWNTVAGHRIVLISSYGPTEATVVATHLPVIGDRVAGAAETWLRLGRPMIANTVFVVFGEIVIVGNLVSRGYLGSDGGFGTITAGDGSRRRVFATADRVTFDASGFPVFAGRKDAIVKVSGKRVDTAEVARRIAADPAVSDVAVELHGGRLAVWFETPLTREGAEDDAVAARIRRRLVGLGVSSFFVVAVANIPRKPNGKVNSDGLHTAFGPPTPIRGDETDAMATGLAEVWSLHLGRTIRPESSLFDEGIGSLDLIRILPETRRYLGRQLSILDLISADTASNLLCEWGSGITAEIECDLAALSRPRAPAAPNTAGGQAIVVLGASGILGTGFARAVLDLKHSGVLLPDVVFATRSRLPQCGPWTALQSADGVRIVTLPADVGAAELDALLRNAGTVVNCIGNTNVVVPYRELRQANVALVSALAEACADRGTRLVQLSSFVVNADVTAPRVTDPRESPYPYAAAKSLAELVVAASPVDFTIVRLPRVLGEDYQLRDTSDVLVSVLDACTSIGAYPQLTLSEEVTTGRAAATTILGLLPEVTARGELGRGITVVHGEVLAYAELLSGYGLDELDVTQWKCLLDQSDWAKRNPRRWSVVDAWASLGRMLGPRSYAEHLAQYPAIDLGVVVVGELVATPVSLRALLTHGLSPVAASCRT</sequence>
<feature type="domain" description="AMP-dependent synthetase/ligase" evidence="4">
    <location>
        <begin position="486"/>
        <end position="792"/>
    </location>
</feature>
<keyword evidence="8" id="KW-1185">Reference proteome</keyword>
<dbReference type="InterPro" id="IPR042099">
    <property type="entry name" value="ANL_N_sf"/>
</dbReference>
<evidence type="ECO:0000313" key="7">
    <source>
        <dbReference type="EMBL" id="ORW91113.1"/>
    </source>
</evidence>
<dbReference type="GO" id="GO:0005829">
    <property type="term" value="C:cytosol"/>
    <property type="evidence" value="ECO:0007669"/>
    <property type="project" value="TreeGrafter"/>
</dbReference>
<dbReference type="EMBL" id="LQPW01000158">
    <property type="protein sequence ID" value="ORW91113.1"/>
    <property type="molecule type" value="Genomic_DNA"/>
</dbReference>
<gene>
    <name evidence="7" type="ORF">AWC27_10405</name>
</gene>
<dbReference type="GO" id="GO:0044550">
    <property type="term" value="P:secondary metabolite biosynthetic process"/>
    <property type="evidence" value="ECO:0007669"/>
    <property type="project" value="TreeGrafter"/>
</dbReference>
<dbReference type="PANTHER" id="PTHR45527">
    <property type="entry name" value="NONRIBOSOMAL PEPTIDE SYNTHETASE"/>
    <property type="match status" value="1"/>
</dbReference>
<evidence type="ECO:0000256" key="1">
    <source>
        <dbReference type="ARBA" id="ARBA00001957"/>
    </source>
</evidence>
<dbReference type="GO" id="GO:0031177">
    <property type="term" value="F:phosphopantetheine binding"/>
    <property type="evidence" value="ECO:0007669"/>
    <property type="project" value="TreeGrafter"/>
</dbReference>
<dbReference type="InterPro" id="IPR020845">
    <property type="entry name" value="AMP-binding_CS"/>
</dbReference>
<reference evidence="7 8" key="1">
    <citation type="submission" date="2016-01" db="EMBL/GenBank/DDBJ databases">
        <title>The new phylogeny of the genus Mycobacterium.</title>
        <authorList>
            <person name="Tarcisio F."/>
            <person name="Conor M."/>
            <person name="Antonella G."/>
            <person name="Elisabetta G."/>
            <person name="Giulia F.S."/>
            <person name="Sara T."/>
            <person name="Anna F."/>
            <person name="Clotilde B."/>
            <person name="Roberto B."/>
            <person name="Veronica D.S."/>
            <person name="Fabio R."/>
            <person name="Monica P."/>
            <person name="Olivier J."/>
            <person name="Enrico T."/>
            <person name="Nicola S."/>
        </authorList>
    </citation>
    <scope>NUCLEOTIDE SEQUENCE [LARGE SCALE GENOMIC DNA]</scope>
    <source>
        <strain evidence="7 8">DSM 44166</strain>
    </source>
</reference>
<dbReference type="SUPFAM" id="SSF47336">
    <property type="entry name" value="ACP-like"/>
    <property type="match status" value="1"/>
</dbReference>
<dbReference type="Gene3D" id="3.30.300.30">
    <property type="match status" value="1"/>
</dbReference>
<dbReference type="InterPro" id="IPR036736">
    <property type="entry name" value="ACP-like_sf"/>
</dbReference>
<keyword evidence="2" id="KW-0596">Phosphopantetheine</keyword>
<dbReference type="InterPro" id="IPR036291">
    <property type="entry name" value="NAD(P)-bd_dom_sf"/>
</dbReference>
<dbReference type="GO" id="GO:0043041">
    <property type="term" value="P:amino acid activation for nonribosomal peptide biosynthetic process"/>
    <property type="evidence" value="ECO:0007669"/>
    <property type="project" value="TreeGrafter"/>
</dbReference>
<evidence type="ECO:0000259" key="5">
    <source>
        <dbReference type="Pfam" id="PF00550"/>
    </source>
</evidence>
<dbReference type="Gene3D" id="3.40.50.12780">
    <property type="entry name" value="N-terminal domain of ligase-like"/>
    <property type="match status" value="1"/>
</dbReference>
<evidence type="ECO:0000313" key="8">
    <source>
        <dbReference type="Proteomes" id="UP000193317"/>
    </source>
</evidence>
<evidence type="ECO:0000256" key="2">
    <source>
        <dbReference type="ARBA" id="ARBA00022450"/>
    </source>
</evidence>
<dbReference type="Gene3D" id="3.30.559.10">
    <property type="entry name" value="Chloramphenicol acetyltransferase-like domain"/>
    <property type="match status" value="1"/>
</dbReference>
<dbReference type="InterPro" id="IPR001509">
    <property type="entry name" value="Epimerase_deHydtase"/>
</dbReference>
<accession>A0A1X2DSF2</accession>
<dbReference type="SUPFAM" id="SSF51735">
    <property type="entry name" value="NAD(P)-binding Rossmann-fold domains"/>
    <property type="match status" value="1"/>
</dbReference>
<dbReference type="PROSITE" id="PS00455">
    <property type="entry name" value="AMP_BINDING"/>
    <property type="match status" value="1"/>
</dbReference>
<dbReference type="SUPFAM" id="SSF56801">
    <property type="entry name" value="Acetyl-CoA synthetase-like"/>
    <property type="match status" value="1"/>
</dbReference>